<accession>A0A166ID23</accession>
<sequence>MRQGGGSCSSLVPHIRHGCPAQKYKPFHLQDLCLCTCYRWFCQKHPFASKVQSSESSPGLLDVAANYTEPSSIKTALFPALLPPVYASLRSKNAQVAEVLSSPLLMLLPHGIRLEVAMYLVTSALQARVRRSPLNKYLPPIWWFNTVANTLLLWSFLRHRKSFPRTYESLLLRHPSYAPSYMSNEQLHAFLSRDTWLPLSPQNQPEHGYEKGHKYLYCATLHPTDPNCLRVYLKAWLTESLKAAKWVGGFNALTILLTRRKDLTKKLVLAPVFCSYSLTSWPGSPTKVFKSWFTSTLRNTAFVVGSINSAWGGCCLIQRLVGPQGYLGIDVSAVNQLLFSGSIASFWILALLPQRRGEISLYVSRLSILCLWDVWRRGGGIHLKYGEILLAAGAWAQLASMRKQGARVPGFVGMGLNLIDKA</sequence>
<evidence type="ECO:0000313" key="1">
    <source>
        <dbReference type="EMBL" id="KZT43630.1"/>
    </source>
</evidence>
<protein>
    <submittedName>
        <fullName evidence="1">Uncharacterized protein</fullName>
    </submittedName>
</protein>
<keyword evidence="2" id="KW-1185">Reference proteome</keyword>
<gene>
    <name evidence="1" type="ORF">SISSUDRAFT_612264</name>
</gene>
<evidence type="ECO:0000313" key="2">
    <source>
        <dbReference type="Proteomes" id="UP000076798"/>
    </source>
</evidence>
<dbReference type="Proteomes" id="UP000076798">
    <property type="component" value="Unassembled WGS sequence"/>
</dbReference>
<reference evidence="1 2" key="1">
    <citation type="journal article" date="2016" name="Mol. Biol. Evol.">
        <title>Comparative Genomics of Early-Diverging Mushroom-Forming Fungi Provides Insights into the Origins of Lignocellulose Decay Capabilities.</title>
        <authorList>
            <person name="Nagy L.G."/>
            <person name="Riley R."/>
            <person name="Tritt A."/>
            <person name="Adam C."/>
            <person name="Daum C."/>
            <person name="Floudas D."/>
            <person name="Sun H."/>
            <person name="Yadav J.S."/>
            <person name="Pangilinan J."/>
            <person name="Larsson K.H."/>
            <person name="Matsuura K."/>
            <person name="Barry K."/>
            <person name="Labutti K."/>
            <person name="Kuo R."/>
            <person name="Ohm R.A."/>
            <person name="Bhattacharya S.S."/>
            <person name="Shirouzu T."/>
            <person name="Yoshinaga Y."/>
            <person name="Martin F.M."/>
            <person name="Grigoriev I.V."/>
            <person name="Hibbett D.S."/>
        </authorList>
    </citation>
    <scope>NUCLEOTIDE SEQUENCE [LARGE SCALE GENOMIC DNA]</scope>
    <source>
        <strain evidence="1 2">HHB10207 ss-3</strain>
    </source>
</reference>
<organism evidence="1 2">
    <name type="scientific">Sistotremastrum suecicum HHB10207 ss-3</name>
    <dbReference type="NCBI Taxonomy" id="1314776"/>
    <lineage>
        <taxon>Eukaryota</taxon>
        <taxon>Fungi</taxon>
        <taxon>Dikarya</taxon>
        <taxon>Basidiomycota</taxon>
        <taxon>Agaricomycotina</taxon>
        <taxon>Agaricomycetes</taxon>
        <taxon>Sistotremastrales</taxon>
        <taxon>Sistotremastraceae</taxon>
        <taxon>Sistotremastrum</taxon>
    </lineage>
</organism>
<dbReference type="PANTHER" id="PTHR12459:SF19">
    <property type="entry name" value="TRANSMEMBRANE PROTEIN 135 N-TERMINAL DOMAIN-CONTAINING PROTEIN"/>
    <property type="match status" value="1"/>
</dbReference>
<dbReference type="STRING" id="1314776.A0A166ID23"/>
<name>A0A166ID23_9AGAM</name>
<proteinExistence type="predicted"/>
<dbReference type="PANTHER" id="PTHR12459">
    <property type="entry name" value="TRANSMEMBRANE PROTEIN 135-RELATED"/>
    <property type="match status" value="1"/>
</dbReference>
<dbReference type="EMBL" id="KV428007">
    <property type="protein sequence ID" value="KZT43630.1"/>
    <property type="molecule type" value="Genomic_DNA"/>
</dbReference>
<dbReference type="AlphaFoldDB" id="A0A166ID23"/>
<dbReference type="InterPro" id="IPR026749">
    <property type="entry name" value="Tmem135"/>
</dbReference>
<dbReference type="OrthoDB" id="3247964at2759"/>